<dbReference type="InterPro" id="IPR002939">
    <property type="entry name" value="DnaJ_C"/>
</dbReference>
<accession>A0A7R9L451</accession>
<dbReference type="GO" id="GO:0043066">
    <property type="term" value="P:negative regulation of apoptotic process"/>
    <property type="evidence" value="ECO:0007669"/>
    <property type="project" value="TreeGrafter"/>
</dbReference>
<evidence type="ECO:0000313" key="4">
    <source>
        <dbReference type="Proteomes" id="UP000759131"/>
    </source>
</evidence>
<dbReference type="OrthoDB" id="6493627at2759"/>
<organism evidence="3">
    <name type="scientific">Medioppia subpectinata</name>
    <dbReference type="NCBI Taxonomy" id="1979941"/>
    <lineage>
        <taxon>Eukaryota</taxon>
        <taxon>Metazoa</taxon>
        <taxon>Ecdysozoa</taxon>
        <taxon>Arthropoda</taxon>
        <taxon>Chelicerata</taxon>
        <taxon>Arachnida</taxon>
        <taxon>Acari</taxon>
        <taxon>Acariformes</taxon>
        <taxon>Sarcoptiformes</taxon>
        <taxon>Oribatida</taxon>
        <taxon>Brachypylina</taxon>
        <taxon>Oppioidea</taxon>
        <taxon>Oppiidae</taxon>
        <taxon>Medioppia</taxon>
    </lineage>
</organism>
<dbReference type="PANTHER" id="PTHR44145">
    <property type="entry name" value="DNAJ HOMOLOG SUBFAMILY A MEMBER 3, MITOCHONDRIAL"/>
    <property type="match status" value="1"/>
</dbReference>
<dbReference type="AlphaFoldDB" id="A0A7R9L451"/>
<dbReference type="InterPro" id="IPR051938">
    <property type="entry name" value="Apopto_cytoskel_mod"/>
</dbReference>
<evidence type="ECO:0000313" key="3">
    <source>
        <dbReference type="EMBL" id="CAD7634793.1"/>
    </source>
</evidence>
<reference evidence="3" key="1">
    <citation type="submission" date="2020-11" db="EMBL/GenBank/DDBJ databases">
        <authorList>
            <person name="Tran Van P."/>
        </authorList>
    </citation>
    <scope>NUCLEOTIDE SEQUENCE</scope>
</reference>
<feature type="domain" description="Chaperone DnaJ C-terminal" evidence="2">
    <location>
        <begin position="1"/>
        <end position="38"/>
    </location>
</feature>
<keyword evidence="1" id="KW-0143">Chaperone</keyword>
<dbReference type="PANTHER" id="PTHR44145:SF3">
    <property type="entry name" value="DNAJ HOMOLOG SUBFAMILY A MEMBER 3, MITOCHONDRIAL"/>
    <property type="match status" value="1"/>
</dbReference>
<dbReference type="EMBL" id="OC869916">
    <property type="protein sequence ID" value="CAD7634793.1"/>
    <property type="molecule type" value="Genomic_DNA"/>
</dbReference>
<dbReference type="GO" id="GO:0051082">
    <property type="term" value="F:unfolded protein binding"/>
    <property type="evidence" value="ECO:0007669"/>
    <property type="project" value="InterPro"/>
</dbReference>
<dbReference type="Gene3D" id="2.60.260.20">
    <property type="entry name" value="Urease metallochaperone UreE, N-terminal domain"/>
    <property type="match status" value="1"/>
</dbReference>
<evidence type="ECO:0000256" key="1">
    <source>
        <dbReference type="ARBA" id="ARBA00023186"/>
    </source>
</evidence>
<dbReference type="SUPFAM" id="SSF49493">
    <property type="entry name" value="HSP40/DnaJ peptide-binding domain"/>
    <property type="match status" value="1"/>
</dbReference>
<dbReference type="InterPro" id="IPR008971">
    <property type="entry name" value="HSP40/DnaJ_pept-bd"/>
</dbReference>
<protein>
    <recommendedName>
        <fullName evidence="2">Chaperone DnaJ C-terminal domain-containing protein</fullName>
    </recommendedName>
</protein>
<feature type="non-terminal residue" evidence="3">
    <location>
        <position position="1"/>
    </location>
</feature>
<dbReference type="EMBL" id="CAJPIZ010015341">
    <property type="protein sequence ID" value="CAG2115223.1"/>
    <property type="molecule type" value="Genomic_DNA"/>
</dbReference>
<dbReference type="Proteomes" id="UP000759131">
    <property type="component" value="Unassembled WGS sequence"/>
</dbReference>
<name>A0A7R9L451_9ACAR</name>
<evidence type="ECO:0000259" key="2">
    <source>
        <dbReference type="Pfam" id="PF01556"/>
    </source>
</evidence>
<keyword evidence="4" id="KW-1185">Reference proteome</keyword>
<gene>
    <name evidence="3" type="ORF">OSB1V03_LOCUS15187</name>
</gene>
<dbReference type="GO" id="GO:0007005">
    <property type="term" value="P:mitochondrion organization"/>
    <property type="evidence" value="ECO:0007669"/>
    <property type="project" value="TreeGrafter"/>
</dbReference>
<dbReference type="GO" id="GO:0005739">
    <property type="term" value="C:mitochondrion"/>
    <property type="evidence" value="ECO:0007669"/>
    <property type="project" value="TreeGrafter"/>
</dbReference>
<sequence>IPSGTSSHSRIRLANKGIRRMESYGFGDHYIHLKIKVPQKLSSKQKALALVLAELDESATKIKGTINGIIETSDGPTAEGDSEYEELINNIRNALDTDSEEADRAADKKES</sequence>
<dbReference type="GO" id="GO:0006457">
    <property type="term" value="P:protein folding"/>
    <property type="evidence" value="ECO:0007669"/>
    <property type="project" value="InterPro"/>
</dbReference>
<dbReference type="Pfam" id="PF01556">
    <property type="entry name" value="DnaJ_C"/>
    <property type="match status" value="1"/>
</dbReference>
<proteinExistence type="predicted"/>